<dbReference type="InterPro" id="IPR036047">
    <property type="entry name" value="F-box-like_dom_sf"/>
</dbReference>
<evidence type="ECO:0000259" key="2">
    <source>
        <dbReference type="Pfam" id="PF23635"/>
    </source>
</evidence>
<dbReference type="PANTHER" id="PTHR33207">
    <property type="entry name" value="F-BOX DOMAIN CONTAINING PROTEIN-RELATED"/>
    <property type="match status" value="1"/>
</dbReference>
<dbReference type="Pfam" id="PF00646">
    <property type="entry name" value="F-box"/>
    <property type="match status" value="1"/>
</dbReference>
<proteinExistence type="predicted"/>
<dbReference type="InterPro" id="IPR001810">
    <property type="entry name" value="F-box_dom"/>
</dbReference>
<evidence type="ECO:0000313" key="3">
    <source>
        <dbReference type="EnsemblPlants" id="EMT23854"/>
    </source>
</evidence>
<feature type="domain" description="F-box" evidence="1">
    <location>
        <begin position="12"/>
        <end position="49"/>
    </location>
</feature>
<dbReference type="Pfam" id="PF23635">
    <property type="entry name" value="Beta-prop_AT5G49610-like"/>
    <property type="match status" value="1"/>
</dbReference>
<evidence type="ECO:0000259" key="1">
    <source>
        <dbReference type="Pfam" id="PF00646"/>
    </source>
</evidence>
<dbReference type="SUPFAM" id="SSF81383">
    <property type="entry name" value="F-box domain"/>
    <property type="match status" value="1"/>
</dbReference>
<protein>
    <submittedName>
        <fullName evidence="3">Uncharacterized protein</fullName>
    </submittedName>
</protein>
<accession>M8BPH4</accession>
<sequence>MPAAVSKVLEDDDLLREIIVRVGFPTTLVRASLVCKRWYHHSSDRRFLRRFRERHPPRLLGFCHVPEDECSQSSYPRFVPISPQPPELAAVVSRVASYSFGVDGDEWIRESRRGSVLTGRYEGLLWRHRVHHPLCSGRDMDILPPLPSVRSSRYHMFSTILSKEDGAGGLSYMYMLVEGVDENKVFRVRVYMLQHGVWCMHTSSITHIPLPLLPRKVVLVDDKIYIADKFSDDIIVLDLPASSFSKISVPPGVQCHHYTTILSRADDASGVYLTHVHVKELQLCIWLHKGHNWLLVDTICLRQMWANLRMLDHTVEDEDVDFHFLSHVGDNAEFVFLEMSNCTLHLDVTSRTLRKVDGTPLKNGHFVDVHPFMMIWPPKFPLLKDATASGFFFLNTIGLHILHGSGHSKLTAGSLRLCVRHFSLYDQVFVILKWKYVGLQYKDI</sequence>
<dbReference type="AlphaFoldDB" id="M8BPH4"/>
<feature type="domain" description="F-box protein AT5G49610-like beta-propeller" evidence="2">
    <location>
        <begin position="108"/>
        <end position="380"/>
    </location>
</feature>
<dbReference type="InterPro" id="IPR056594">
    <property type="entry name" value="AT5G49610-like_b-prop"/>
</dbReference>
<organism evidence="3">
    <name type="scientific">Aegilops tauschii</name>
    <name type="common">Tausch's goatgrass</name>
    <name type="synonym">Aegilops squarrosa</name>
    <dbReference type="NCBI Taxonomy" id="37682"/>
    <lineage>
        <taxon>Eukaryota</taxon>
        <taxon>Viridiplantae</taxon>
        <taxon>Streptophyta</taxon>
        <taxon>Embryophyta</taxon>
        <taxon>Tracheophyta</taxon>
        <taxon>Spermatophyta</taxon>
        <taxon>Magnoliopsida</taxon>
        <taxon>Liliopsida</taxon>
        <taxon>Poales</taxon>
        <taxon>Poaceae</taxon>
        <taxon>BOP clade</taxon>
        <taxon>Pooideae</taxon>
        <taxon>Triticodae</taxon>
        <taxon>Triticeae</taxon>
        <taxon>Triticinae</taxon>
        <taxon>Aegilops</taxon>
    </lineage>
</organism>
<dbReference type="ExpressionAtlas" id="M8BPH4">
    <property type="expression patterns" value="baseline"/>
</dbReference>
<dbReference type="EnsemblPlants" id="EMT23854">
    <property type="protein sequence ID" value="EMT23854"/>
    <property type="gene ID" value="F775_19280"/>
</dbReference>
<name>M8BPH4_AEGTA</name>
<reference evidence="3" key="1">
    <citation type="submission" date="2015-06" db="UniProtKB">
        <authorList>
            <consortium name="EnsemblPlants"/>
        </authorList>
    </citation>
    <scope>IDENTIFICATION</scope>
</reference>